<dbReference type="GO" id="GO:0005886">
    <property type="term" value="C:plasma membrane"/>
    <property type="evidence" value="ECO:0007669"/>
    <property type="project" value="TreeGrafter"/>
</dbReference>
<keyword evidence="3 5" id="KW-1133">Transmembrane helix</keyword>
<keyword evidence="4 5" id="KW-0472">Membrane</keyword>
<dbReference type="InterPro" id="IPR044839">
    <property type="entry name" value="NDR1-like"/>
</dbReference>
<evidence type="ECO:0000256" key="1">
    <source>
        <dbReference type="ARBA" id="ARBA00004167"/>
    </source>
</evidence>
<proteinExistence type="predicted"/>
<evidence type="ECO:0000313" key="7">
    <source>
        <dbReference type="EMBL" id="KAA8518500.1"/>
    </source>
</evidence>
<keyword evidence="2 5" id="KW-0812">Transmembrane</keyword>
<dbReference type="GO" id="GO:0009506">
    <property type="term" value="C:plasmodesma"/>
    <property type="evidence" value="ECO:0007669"/>
    <property type="project" value="TreeGrafter"/>
</dbReference>
<evidence type="ECO:0000259" key="6">
    <source>
        <dbReference type="Pfam" id="PF03168"/>
    </source>
</evidence>
<dbReference type="Pfam" id="PF03168">
    <property type="entry name" value="LEA_2"/>
    <property type="match status" value="1"/>
</dbReference>
<sequence length="230" mass="26622">MTEKGCSEHRKNRRRKRIRQCCAGLLIFNFILLVLILIIWAILQPRKPRFVLQDATIFAFNVSSPNYLTSNIQITIYSRNPNDKIGIYYDKLDVYGSYRNQQITYYTSIPPTYQGHKDVNVWSPLITGNERAGGAVQRRLPQPGPGLRYHHVVNQDRWTGEMENWKLHNWQVPDREQEAERAAAAGDEGDRWGNGCRNWEGAVPEPFDALEKQDLLLLVREPDLELGLCE</sequence>
<protein>
    <recommendedName>
        <fullName evidence="6">Late embryogenesis abundant protein LEA-2 subgroup domain-containing protein</fullName>
    </recommendedName>
</protein>
<dbReference type="InterPro" id="IPR004864">
    <property type="entry name" value="LEA_2"/>
</dbReference>
<keyword evidence="8" id="KW-1185">Reference proteome</keyword>
<dbReference type="PANTHER" id="PTHR31415">
    <property type="entry name" value="OS05G0367900 PROTEIN"/>
    <property type="match status" value="1"/>
</dbReference>
<comment type="subcellular location">
    <subcellularLocation>
        <location evidence="1">Membrane</location>
        <topology evidence="1">Single-pass membrane protein</topology>
    </subcellularLocation>
</comment>
<name>A0A5J4ZIL4_9ASTE</name>
<dbReference type="OrthoDB" id="1739416at2759"/>
<dbReference type="GO" id="GO:0098542">
    <property type="term" value="P:defense response to other organism"/>
    <property type="evidence" value="ECO:0007669"/>
    <property type="project" value="InterPro"/>
</dbReference>
<dbReference type="EMBL" id="CM018050">
    <property type="protein sequence ID" value="KAA8518500.1"/>
    <property type="molecule type" value="Genomic_DNA"/>
</dbReference>
<evidence type="ECO:0000256" key="3">
    <source>
        <dbReference type="ARBA" id="ARBA00022989"/>
    </source>
</evidence>
<gene>
    <name evidence="7" type="ORF">F0562_015974</name>
</gene>
<reference evidence="7 8" key="1">
    <citation type="submission" date="2019-09" db="EMBL/GenBank/DDBJ databases">
        <title>A chromosome-level genome assembly of the Chinese tupelo Nyssa sinensis.</title>
        <authorList>
            <person name="Yang X."/>
            <person name="Kang M."/>
            <person name="Yang Y."/>
            <person name="Xiong H."/>
            <person name="Wang M."/>
            <person name="Zhang Z."/>
            <person name="Wang Z."/>
            <person name="Wu H."/>
            <person name="Ma T."/>
            <person name="Liu J."/>
            <person name="Xi Z."/>
        </authorList>
    </citation>
    <scope>NUCLEOTIDE SEQUENCE [LARGE SCALE GENOMIC DNA]</scope>
    <source>
        <strain evidence="7">J267</strain>
        <tissue evidence="7">Leaf</tissue>
    </source>
</reference>
<feature type="domain" description="Late embryogenesis abundant protein LEA-2 subgroup" evidence="6">
    <location>
        <begin position="78"/>
        <end position="121"/>
    </location>
</feature>
<dbReference type="PANTHER" id="PTHR31415:SF51">
    <property type="entry name" value="LATE EMBRYOGENESIS ABUNDANT (LEA) HYDROXYPROLINE-RICH GLYCOPROTEIN FAMILY"/>
    <property type="match status" value="1"/>
</dbReference>
<feature type="transmembrane region" description="Helical" evidence="5">
    <location>
        <begin position="21"/>
        <end position="43"/>
    </location>
</feature>
<evidence type="ECO:0000256" key="2">
    <source>
        <dbReference type="ARBA" id="ARBA00022692"/>
    </source>
</evidence>
<dbReference type="AlphaFoldDB" id="A0A5J4ZIL4"/>
<evidence type="ECO:0000313" key="8">
    <source>
        <dbReference type="Proteomes" id="UP000325577"/>
    </source>
</evidence>
<dbReference type="Proteomes" id="UP000325577">
    <property type="component" value="Linkage Group LG7"/>
</dbReference>
<evidence type="ECO:0000256" key="4">
    <source>
        <dbReference type="ARBA" id="ARBA00023136"/>
    </source>
</evidence>
<evidence type="ECO:0000256" key="5">
    <source>
        <dbReference type="SAM" id="Phobius"/>
    </source>
</evidence>
<organism evidence="7 8">
    <name type="scientific">Nyssa sinensis</name>
    <dbReference type="NCBI Taxonomy" id="561372"/>
    <lineage>
        <taxon>Eukaryota</taxon>
        <taxon>Viridiplantae</taxon>
        <taxon>Streptophyta</taxon>
        <taxon>Embryophyta</taxon>
        <taxon>Tracheophyta</taxon>
        <taxon>Spermatophyta</taxon>
        <taxon>Magnoliopsida</taxon>
        <taxon>eudicotyledons</taxon>
        <taxon>Gunneridae</taxon>
        <taxon>Pentapetalae</taxon>
        <taxon>asterids</taxon>
        <taxon>Cornales</taxon>
        <taxon>Nyssaceae</taxon>
        <taxon>Nyssa</taxon>
    </lineage>
</organism>
<accession>A0A5J4ZIL4</accession>